<evidence type="ECO:0000256" key="1">
    <source>
        <dbReference type="SAM" id="Phobius"/>
    </source>
</evidence>
<evidence type="ECO:0000313" key="4">
    <source>
        <dbReference type="Proteomes" id="UP000301475"/>
    </source>
</evidence>
<reference evidence="3 4" key="1">
    <citation type="submission" date="2019-04" db="EMBL/GenBank/DDBJ databases">
        <authorList>
            <person name="Embree M."/>
            <person name="Gaffney J.R."/>
        </authorList>
    </citation>
    <scope>NUCLEOTIDE SEQUENCE [LARGE SCALE GENOMIC DNA]</scope>
    <source>
        <strain evidence="3 4">JE7A12</strain>
    </source>
</reference>
<name>A0A4P8XT51_9FIRM</name>
<dbReference type="PANTHER" id="PTHR31302">
    <property type="entry name" value="TRANSMEMBRANE PROTEIN WITH METALLOPHOSPHOESTERASE DOMAIN-RELATED"/>
    <property type="match status" value="1"/>
</dbReference>
<dbReference type="Pfam" id="PF00149">
    <property type="entry name" value="Metallophos"/>
    <property type="match status" value="1"/>
</dbReference>
<dbReference type="InterPro" id="IPR029052">
    <property type="entry name" value="Metallo-depent_PP-like"/>
</dbReference>
<feature type="transmembrane region" description="Helical" evidence="1">
    <location>
        <begin position="6"/>
        <end position="25"/>
    </location>
</feature>
<dbReference type="RefSeq" id="WP_138156228.1">
    <property type="nucleotide sequence ID" value="NZ_CP039381.1"/>
</dbReference>
<dbReference type="InterPro" id="IPR051158">
    <property type="entry name" value="Metallophosphoesterase_sf"/>
</dbReference>
<dbReference type="EMBL" id="CP039381">
    <property type="protein sequence ID" value="QCT06136.1"/>
    <property type="molecule type" value="Genomic_DNA"/>
</dbReference>
<evidence type="ECO:0000259" key="2">
    <source>
        <dbReference type="Pfam" id="PF00149"/>
    </source>
</evidence>
<protein>
    <recommendedName>
        <fullName evidence="2">Calcineurin-like phosphoesterase domain-containing protein</fullName>
    </recommendedName>
</protein>
<keyword evidence="4" id="KW-1185">Reference proteome</keyword>
<dbReference type="KEGG" id="ruj:E5Z56_01565"/>
<gene>
    <name evidence="3" type="ORF">E5Z56_01565</name>
</gene>
<dbReference type="Gene3D" id="3.60.21.10">
    <property type="match status" value="1"/>
</dbReference>
<keyword evidence="1" id="KW-0812">Transmembrane</keyword>
<feature type="domain" description="Calcineurin-like phosphoesterase" evidence="2">
    <location>
        <begin position="47"/>
        <end position="208"/>
    </location>
</feature>
<dbReference type="InterPro" id="IPR004843">
    <property type="entry name" value="Calcineurin-like_PHP"/>
</dbReference>
<dbReference type="GO" id="GO:0016787">
    <property type="term" value="F:hydrolase activity"/>
    <property type="evidence" value="ECO:0007669"/>
    <property type="project" value="InterPro"/>
</dbReference>
<keyword evidence="1" id="KW-1133">Transmembrane helix</keyword>
<organism evidence="3 4">
    <name type="scientific">Ruminococcus bovis</name>
    <dbReference type="NCBI Taxonomy" id="2564099"/>
    <lineage>
        <taxon>Bacteria</taxon>
        <taxon>Bacillati</taxon>
        <taxon>Bacillota</taxon>
        <taxon>Clostridia</taxon>
        <taxon>Eubacteriales</taxon>
        <taxon>Oscillospiraceae</taxon>
        <taxon>Ruminococcus</taxon>
    </lineage>
</organism>
<sequence>MIKYIIFSILFIILVVIFFIAVSDIRFRKIKNVTYTIESEKIKKSIKAVFVSDFHNCGDIGEIVKRIENISPDIVFLGGDLVDRISGCQQGYELANILVQKYNCYFAPGNHEYGLKEPEEVLSNLQKIGVKVLEDKVEKVIINGNKIDICGVYDGVKLSENSMATQLKNVNYNSDKENYRILLAHFPVYAKSYFRYKFDLILSGHEHGGMISLPHKDKGLIGHKGFFPTFSGGEYVKENSVLIVSRGISYPKYNYILPRLFNNPELVVINIKGLNKDNGQNSN</sequence>
<dbReference type="PANTHER" id="PTHR31302:SF0">
    <property type="entry name" value="TRANSMEMBRANE PROTEIN WITH METALLOPHOSPHOESTERASE DOMAIN"/>
    <property type="match status" value="1"/>
</dbReference>
<dbReference type="AlphaFoldDB" id="A0A4P8XT51"/>
<keyword evidence="1" id="KW-0472">Membrane</keyword>
<dbReference type="SUPFAM" id="SSF56300">
    <property type="entry name" value="Metallo-dependent phosphatases"/>
    <property type="match status" value="1"/>
</dbReference>
<proteinExistence type="predicted"/>
<accession>A0A4P8XT51</accession>
<dbReference type="Proteomes" id="UP000301475">
    <property type="component" value="Chromosome"/>
</dbReference>
<dbReference type="OrthoDB" id="9780884at2"/>
<evidence type="ECO:0000313" key="3">
    <source>
        <dbReference type="EMBL" id="QCT06136.1"/>
    </source>
</evidence>